<gene>
    <name evidence="1" type="ORF">DARMORV10_C03P91040.1</name>
</gene>
<protein>
    <submittedName>
        <fullName evidence="1">(rape) hypothetical protein</fullName>
    </submittedName>
</protein>
<sequence>MPILVSLVTILICKCWFTYALRRLDIFNMVYFVL</sequence>
<organism evidence="1">
    <name type="scientific">Brassica napus</name>
    <name type="common">Rape</name>
    <dbReference type="NCBI Taxonomy" id="3708"/>
    <lineage>
        <taxon>Eukaryota</taxon>
        <taxon>Viridiplantae</taxon>
        <taxon>Streptophyta</taxon>
        <taxon>Embryophyta</taxon>
        <taxon>Tracheophyta</taxon>
        <taxon>Spermatophyta</taxon>
        <taxon>Magnoliopsida</taxon>
        <taxon>eudicotyledons</taxon>
        <taxon>Gunneridae</taxon>
        <taxon>Pentapetalae</taxon>
        <taxon>rosids</taxon>
        <taxon>malvids</taxon>
        <taxon>Brassicales</taxon>
        <taxon>Brassicaceae</taxon>
        <taxon>Brassiceae</taxon>
        <taxon>Brassica</taxon>
    </lineage>
</organism>
<dbReference type="AlphaFoldDB" id="A0A816INA1"/>
<dbReference type="Proteomes" id="UP001295469">
    <property type="component" value="Chromosome C03"/>
</dbReference>
<proteinExistence type="predicted"/>
<accession>A0A816INA1</accession>
<reference evidence="1" key="1">
    <citation type="submission" date="2021-01" db="EMBL/GenBank/DDBJ databases">
        <authorList>
            <consortium name="Genoscope - CEA"/>
            <person name="William W."/>
        </authorList>
    </citation>
    <scope>NUCLEOTIDE SEQUENCE</scope>
</reference>
<dbReference type="EMBL" id="HG994367">
    <property type="protein sequence ID" value="CAF1712506.1"/>
    <property type="molecule type" value="Genomic_DNA"/>
</dbReference>
<evidence type="ECO:0000313" key="1">
    <source>
        <dbReference type="EMBL" id="CAF1712506.1"/>
    </source>
</evidence>
<name>A0A816INA1_BRANA</name>